<dbReference type="Proteomes" id="UP001520654">
    <property type="component" value="Unassembled WGS sequence"/>
</dbReference>
<feature type="region of interest" description="Disordered" evidence="1">
    <location>
        <begin position="80"/>
        <end position="103"/>
    </location>
</feature>
<reference evidence="2 3" key="1">
    <citation type="submission" date="2021-08" db="EMBL/GenBank/DDBJ databases">
        <title>Genomic Architecture of Streptomyces flavotricini NGL1 and Streptomyces erythrochromogenes HMS4 With Differential Plant Beneficial attributes and laccase production capabilities.</title>
        <authorList>
            <person name="Salwan R."/>
            <person name="Kaur R."/>
            <person name="Sharma V."/>
        </authorList>
    </citation>
    <scope>NUCLEOTIDE SEQUENCE [LARGE SCALE GENOMIC DNA]</scope>
    <source>
        <strain evidence="2 3">NGL1</strain>
    </source>
</reference>
<dbReference type="Pfam" id="PF12277">
    <property type="entry name" value="DUF3618"/>
    <property type="match status" value="1"/>
</dbReference>
<evidence type="ECO:0000313" key="3">
    <source>
        <dbReference type="Proteomes" id="UP001520654"/>
    </source>
</evidence>
<gene>
    <name evidence="2" type="ORF">K7B10_38010</name>
</gene>
<feature type="compositionally biased region" description="Basic and acidic residues" evidence="1">
    <location>
        <begin position="80"/>
        <end position="98"/>
    </location>
</feature>
<comment type="caution">
    <text evidence="2">The sequence shown here is derived from an EMBL/GenBank/DDBJ whole genome shotgun (WGS) entry which is preliminary data.</text>
</comment>
<keyword evidence="3" id="KW-1185">Reference proteome</keyword>
<name>A0ABS8EI09_9ACTN</name>
<evidence type="ECO:0000313" key="2">
    <source>
        <dbReference type="EMBL" id="MCC0100468.1"/>
    </source>
</evidence>
<dbReference type="EMBL" id="JAINUL010000001">
    <property type="protein sequence ID" value="MCC0100468.1"/>
    <property type="molecule type" value="Genomic_DNA"/>
</dbReference>
<dbReference type="RefSeq" id="WP_229344101.1">
    <property type="nucleotide sequence ID" value="NZ_JAINUL010000001.1"/>
</dbReference>
<dbReference type="InterPro" id="IPR022062">
    <property type="entry name" value="DUF3618"/>
</dbReference>
<organism evidence="2 3">
    <name type="scientific">Streptomyces flavotricini</name>
    <dbReference type="NCBI Taxonomy" id="66888"/>
    <lineage>
        <taxon>Bacteria</taxon>
        <taxon>Bacillati</taxon>
        <taxon>Actinomycetota</taxon>
        <taxon>Actinomycetes</taxon>
        <taxon>Kitasatosporales</taxon>
        <taxon>Streptomycetaceae</taxon>
        <taxon>Streptomyces</taxon>
    </lineage>
</organism>
<evidence type="ECO:0000256" key="1">
    <source>
        <dbReference type="SAM" id="MobiDB-lite"/>
    </source>
</evidence>
<sequence>MNDDARTNIGTPAPTPGGPDSAELREQVERTRDELGKTVEALAAKADVKAQVKEKAAAVKDQAAEKAALVSDQIREKAGDAAQLVKDKTPDPLPEKADQAATAARANRTPLLLVAAAVVVLVLVRRNRGHRR</sequence>
<protein>
    <submittedName>
        <fullName evidence="2">DUF3618 domain-containing protein</fullName>
    </submittedName>
</protein>
<dbReference type="Gene3D" id="1.20.120.20">
    <property type="entry name" value="Apolipoprotein"/>
    <property type="match status" value="1"/>
</dbReference>
<accession>A0ABS8EI09</accession>
<proteinExistence type="predicted"/>
<feature type="region of interest" description="Disordered" evidence="1">
    <location>
        <begin position="1"/>
        <end position="23"/>
    </location>
</feature>